<dbReference type="NCBIfam" id="TIGR04183">
    <property type="entry name" value="Por_Secre_tail"/>
    <property type="match status" value="1"/>
</dbReference>
<feature type="signal peptide" evidence="1">
    <location>
        <begin position="1"/>
        <end position="20"/>
    </location>
</feature>
<accession>A0A562SCZ4</accession>
<dbReference type="Gene3D" id="2.60.40.10">
    <property type="entry name" value="Immunoglobulins"/>
    <property type="match status" value="1"/>
</dbReference>
<dbReference type="AlphaFoldDB" id="A0A562SCZ4"/>
<keyword evidence="1" id="KW-0732">Signal</keyword>
<proteinExistence type="predicted"/>
<protein>
    <submittedName>
        <fullName evidence="2">Putative secreted protein (Por secretion system target)</fullName>
    </submittedName>
</protein>
<evidence type="ECO:0000313" key="3">
    <source>
        <dbReference type="Proteomes" id="UP000316167"/>
    </source>
</evidence>
<organism evidence="2 3">
    <name type="scientific">Lacibacter cauensis</name>
    <dbReference type="NCBI Taxonomy" id="510947"/>
    <lineage>
        <taxon>Bacteria</taxon>
        <taxon>Pseudomonadati</taxon>
        <taxon>Bacteroidota</taxon>
        <taxon>Chitinophagia</taxon>
        <taxon>Chitinophagales</taxon>
        <taxon>Chitinophagaceae</taxon>
        <taxon>Lacibacter</taxon>
    </lineage>
</organism>
<dbReference type="OrthoDB" id="630440at2"/>
<dbReference type="EMBL" id="VLLE01000006">
    <property type="protein sequence ID" value="TWI79215.1"/>
    <property type="molecule type" value="Genomic_DNA"/>
</dbReference>
<evidence type="ECO:0000256" key="1">
    <source>
        <dbReference type="SAM" id="SignalP"/>
    </source>
</evidence>
<dbReference type="InterPro" id="IPR013783">
    <property type="entry name" value="Ig-like_fold"/>
</dbReference>
<sequence>MKSRVLFFFLFCTIRATLLAQTTYYSNNTSTNFNTLSGWSLNTNGTGANPSVLNNSVRLVVQSGHTKSTSATATVNRLTIRSGGTVTANHAITISGSSDRFEIENGGTYIHNNTGTISSTIFGGTEAFGESSTFQINNWQSSSTSITSSLSLSATSSVDGNDYYYGNLIINWAGSGNWNQNWPSYPSATLLTAGDFTVQSVGEFRFAEANGRVPDIYVAGNFIMNSTGSGNDIVDLAEGNNATGYINVYGNITHSNGTITASGSNSTGSIWTYRPGTSYWTFSGGSRNRLTYVLQNSKQVLLNSNFDLGTNLNGEKMYIEAGSVLDAQQYVMSNASSNAYITNYGAVRTAHPSGLWTSGQSVRTVSNSNNFQIHLETGSTVEYYGTNGQIVSSLNGLAGSYDQYQNLTISSANTKVAEGNITVESVFNFTGTGNYLQVGSNIVTIDDAGSISNAGPNAYFILQPTSNTNGRLRQNNLSATARVFPIGNSSNYLPATITPTSAGTDFSVAVFRGTTTNGSPTGSAFGSRTYQVDAVWIVDRTAGPANATIRFDWITGSIEGAAFAATPNNQIGIWRYETGNWLLTPNTPGPNYVANNTTNLAYTSGVVTNFGTAGSGFSYIVANINVLPGKLLSFTTDAKPGENMLKWKVADPTQFQRYEVEVSTNGFAFSHLTELRSSTQSEEYFLSDKANTQQTVYYRLKLWDHFGQATYSNIVVVKRELAAGLIIVQNPVSDHLIFRHPSAKNAYYQVVDFTGRVFMKGAIPAGNMQTSVAVSTLPAGSYVLQYSDGTSQFAQKFLK</sequence>
<keyword evidence="3" id="KW-1185">Reference proteome</keyword>
<dbReference type="InterPro" id="IPR026444">
    <property type="entry name" value="Secre_tail"/>
</dbReference>
<evidence type="ECO:0000313" key="2">
    <source>
        <dbReference type="EMBL" id="TWI79215.1"/>
    </source>
</evidence>
<feature type="chain" id="PRO_5022000836" evidence="1">
    <location>
        <begin position="21"/>
        <end position="799"/>
    </location>
</feature>
<name>A0A562SCZ4_9BACT</name>
<dbReference type="Proteomes" id="UP000316167">
    <property type="component" value="Unassembled WGS sequence"/>
</dbReference>
<gene>
    <name evidence="2" type="ORF">IQ13_3618</name>
</gene>
<comment type="caution">
    <text evidence="2">The sequence shown here is derived from an EMBL/GenBank/DDBJ whole genome shotgun (WGS) entry which is preliminary data.</text>
</comment>
<reference evidence="2 3" key="1">
    <citation type="journal article" date="2015" name="Stand. Genomic Sci.">
        <title>Genomic Encyclopedia of Bacterial and Archaeal Type Strains, Phase III: the genomes of soil and plant-associated and newly described type strains.</title>
        <authorList>
            <person name="Whitman W.B."/>
            <person name="Woyke T."/>
            <person name="Klenk H.P."/>
            <person name="Zhou Y."/>
            <person name="Lilburn T.G."/>
            <person name="Beck B.J."/>
            <person name="De Vos P."/>
            <person name="Vandamme P."/>
            <person name="Eisen J.A."/>
            <person name="Garrity G."/>
            <person name="Hugenholtz P."/>
            <person name="Kyrpides N.C."/>
        </authorList>
    </citation>
    <scope>NUCLEOTIDE SEQUENCE [LARGE SCALE GENOMIC DNA]</scope>
    <source>
        <strain evidence="2 3">CGMCC 1.7271</strain>
    </source>
</reference>
<dbReference type="RefSeq" id="WP_144887989.1">
    <property type="nucleotide sequence ID" value="NZ_VLLE01000006.1"/>
</dbReference>